<comment type="caution">
    <text evidence="3">The sequence shown here is derived from an EMBL/GenBank/DDBJ whole genome shotgun (WGS) entry which is preliminary data.</text>
</comment>
<gene>
    <name evidence="3" type="ORF">F3Y22_tig00117056pilonHSYRG00098</name>
</gene>
<dbReference type="InterPro" id="IPR058943">
    <property type="entry name" value="GT-1/4_C"/>
</dbReference>
<reference evidence="3" key="1">
    <citation type="submission" date="2019-09" db="EMBL/GenBank/DDBJ databases">
        <title>Draft genome information of white flower Hibiscus syriacus.</title>
        <authorList>
            <person name="Kim Y.-M."/>
        </authorList>
    </citation>
    <scope>NUCLEOTIDE SEQUENCE [LARGE SCALE GENOMIC DNA]</scope>
    <source>
        <strain evidence="3">YM2019G1</strain>
    </source>
</reference>
<organism evidence="3 4">
    <name type="scientific">Hibiscus syriacus</name>
    <name type="common">Rose of Sharon</name>
    <dbReference type="NCBI Taxonomy" id="106335"/>
    <lineage>
        <taxon>Eukaryota</taxon>
        <taxon>Viridiplantae</taxon>
        <taxon>Streptophyta</taxon>
        <taxon>Embryophyta</taxon>
        <taxon>Tracheophyta</taxon>
        <taxon>Spermatophyta</taxon>
        <taxon>Magnoliopsida</taxon>
        <taxon>eudicotyledons</taxon>
        <taxon>Gunneridae</taxon>
        <taxon>Pentapetalae</taxon>
        <taxon>rosids</taxon>
        <taxon>malvids</taxon>
        <taxon>Malvales</taxon>
        <taxon>Malvaceae</taxon>
        <taxon>Malvoideae</taxon>
        <taxon>Hibiscus</taxon>
    </lineage>
</organism>
<feature type="domain" description="GT-1/4-like C-terminal" evidence="2">
    <location>
        <begin position="31"/>
        <end position="90"/>
    </location>
</feature>
<evidence type="ECO:0000313" key="4">
    <source>
        <dbReference type="Proteomes" id="UP000436088"/>
    </source>
</evidence>
<dbReference type="Pfam" id="PF26214">
    <property type="entry name" value="Ubiquitin_GT-1"/>
    <property type="match status" value="2"/>
</dbReference>
<feature type="chain" id="PRO_5025680476" evidence="1">
    <location>
        <begin position="20"/>
        <end position="161"/>
    </location>
</feature>
<evidence type="ECO:0000313" key="3">
    <source>
        <dbReference type="EMBL" id="KAE8653742.1"/>
    </source>
</evidence>
<protein>
    <submittedName>
        <fullName evidence="3">Trihelix transcription factor GT-1</fullName>
    </submittedName>
</protein>
<evidence type="ECO:0000256" key="1">
    <source>
        <dbReference type="SAM" id="SignalP"/>
    </source>
</evidence>
<accession>A0A6A2W8B2</accession>
<keyword evidence="4" id="KW-1185">Reference proteome</keyword>
<dbReference type="AlphaFoldDB" id="A0A6A2W8B2"/>
<keyword evidence="1" id="KW-0732">Signal</keyword>
<feature type="domain" description="GT-1/4-like C-terminal" evidence="2">
    <location>
        <begin position="95"/>
        <end position="159"/>
    </location>
</feature>
<dbReference type="Proteomes" id="UP000436088">
    <property type="component" value="Unassembled WGS sequence"/>
</dbReference>
<proteinExistence type="predicted"/>
<dbReference type="EMBL" id="VEPZ02001788">
    <property type="protein sequence ID" value="KAE8653742.1"/>
    <property type="molecule type" value="Genomic_DNA"/>
</dbReference>
<evidence type="ECO:0000259" key="2">
    <source>
        <dbReference type="Pfam" id="PF26214"/>
    </source>
</evidence>
<feature type="signal peptide" evidence="1">
    <location>
        <begin position="1"/>
        <end position="19"/>
    </location>
</feature>
<sequence>MMDILLLSLQLMQLWPVEFYLGIGDRPREMVLTVKFEDYTRRIGIEGTADAFKEAIKSAFRLRTRRSFWLEDEDNIVRSLNQEMPLGNYTVHLDEGLGIKVYLYDESDHIPVHTEEKIFYTEDYHEHLAHRGYTGLWEIDGYRNIDTMDDLRPNALYRGVS</sequence>
<name>A0A6A2W8B2_HIBSY</name>